<sequence length="105" mass="11627">ETPETQPEPEKPKPTNELKVVIILRDDRIMLGVQSPDCDPVYETLKGTLAAALKRVPKLVEEAKARWETSKLNPKCETPLPSQAQPVTTSRPQKPAAPKAQPSMF</sequence>
<feature type="region of interest" description="Disordered" evidence="1">
    <location>
        <begin position="67"/>
        <end position="105"/>
    </location>
</feature>
<organism evidence="2">
    <name type="scientific">marine sediment metagenome</name>
    <dbReference type="NCBI Taxonomy" id="412755"/>
    <lineage>
        <taxon>unclassified sequences</taxon>
        <taxon>metagenomes</taxon>
        <taxon>ecological metagenomes</taxon>
    </lineage>
</organism>
<feature type="compositionally biased region" description="Low complexity" evidence="1">
    <location>
        <begin position="92"/>
        <end position="105"/>
    </location>
</feature>
<gene>
    <name evidence="2" type="ORF">S06H3_10904</name>
</gene>
<name>X1KXN1_9ZZZZ</name>
<accession>X1KXN1</accession>
<reference evidence="2" key="1">
    <citation type="journal article" date="2014" name="Front. Microbiol.">
        <title>High frequency of phylogenetically diverse reductive dehalogenase-homologous genes in deep subseafloor sedimentary metagenomes.</title>
        <authorList>
            <person name="Kawai M."/>
            <person name="Futagami T."/>
            <person name="Toyoda A."/>
            <person name="Takaki Y."/>
            <person name="Nishi S."/>
            <person name="Hori S."/>
            <person name="Arai W."/>
            <person name="Tsubouchi T."/>
            <person name="Morono Y."/>
            <person name="Uchiyama I."/>
            <person name="Ito T."/>
            <person name="Fujiyama A."/>
            <person name="Inagaki F."/>
            <person name="Takami H."/>
        </authorList>
    </citation>
    <scope>NUCLEOTIDE SEQUENCE</scope>
    <source>
        <strain evidence="2">Expedition CK06-06</strain>
    </source>
</reference>
<evidence type="ECO:0000313" key="2">
    <source>
        <dbReference type="EMBL" id="GAI11842.1"/>
    </source>
</evidence>
<evidence type="ECO:0000256" key="1">
    <source>
        <dbReference type="SAM" id="MobiDB-lite"/>
    </source>
</evidence>
<feature type="non-terminal residue" evidence="2">
    <location>
        <position position="1"/>
    </location>
</feature>
<feature type="compositionally biased region" description="Polar residues" evidence="1">
    <location>
        <begin position="80"/>
        <end position="91"/>
    </location>
</feature>
<proteinExistence type="predicted"/>
<dbReference type="AlphaFoldDB" id="X1KXN1"/>
<protein>
    <submittedName>
        <fullName evidence="2">Uncharacterized protein</fullName>
    </submittedName>
</protein>
<dbReference type="EMBL" id="BARV01005159">
    <property type="protein sequence ID" value="GAI11842.1"/>
    <property type="molecule type" value="Genomic_DNA"/>
</dbReference>
<comment type="caution">
    <text evidence="2">The sequence shown here is derived from an EMBL/GenBank/DDBJ whole genome shotgun (WGS) entry which is preliminary data.</text>
</comment>